<evidence type="ECO:0000256" key="7">
    <source>
        <dbReference type="PIRNR" id="PIRNR000296"/>
    </source>
</evidence>
<keyword evidence="6 7" id="KW-0408">Iron</keyword>
<dbReference type="GO" id="GO:0046872">
    <property type="term" value="F:metal ion binding"/>
    <property type="evidence" value="ECO:0007669"/>
    <property type="project" value="UniProtKB-KW"/>
</dbReference>
<feature type="active site" evidence="8">
    <location>
        <position position="63"/>
    </location>
</feature>
<organism evidence="11 12">
    <name type="scientific">Pseudomonas gingeri</name>
    <dbReference type="NCBI Taxonomy" id="117681"/>
    <lineage>
        <taxon>Bacteria</taxon>
        <taxon>Pseudomonadati</taxon>
        <taxon>Pseudomonadota</taxon>
        <taxon>Gammaproteobacteria</taxon>
        <taxon>Pseudomonadales</taxon>
        <taxon>Pseudomonadaceae</taxon>
        <taxon>Pseudomonas</taxon>
    </lineage>
</organism>
<evidence type="ECO:0000256" key="9">
    <source>
        <dbReference type="PIRSR" id="PIRSR000296-2"/>
    </source>
</evidence>
<dbReference type="PANTHER" id="PTHR11465">
    <property type="entry name" value="CATALASE"/>
    <property type="match status" value="1"/>
</dbReference>
<keyword evidence="3 7" id="KW-0349">Heme</keyword>
<sequence length="374" mass="40712">MNYHHRWRIAPLVVAIVCVGTLLFQARDFASTASSSSAPPTAAQMVDEFEASAGPHPGFRRNHAKGTCISGYFQGNGNVSELSLASAFRPGVVPVIGRLSIAGGNPTLNDARGDVRSLSLSLQTENGELWRLAMNSTPVFPVRTPRALFEQMQAFMPDKSTGHVDPQKVEAFRQAHPEDRAFARWLANHPPSSGFDNSTFYSVNAFHFIDRHQQVRAVRWAMVPESTYQPVSAEQAGGGDPDFLSYGLSTRLAQGPVRWHLIITLAEPGDPTDDATRQWPARRTHIEAGVLVIDKVESQVDGACRDVDFNPLMLPPGIEPSNDPLLLARGAAYAESHRRRLLEGGRVPATSDPAGARAVEHCENCAVNIYGSAE</sequence>
<dbReference type="Gene3D" id="2.40.180.10">
    <property type="entry name" value="Catalase core domain"/>
    <property type="match status" value="1"/>
</dbReference>
<dbReference type="InterPro" id="IPR011614">
    <property type="entry name" value="Catalase_core"/>
</dbReference>
<keyword evidence="2 7" id="KW-0575">Peroxidase</keyword>
<dbReference type="PRINTS" id="PR00067">
    <property type="entry name" value="CATALASE"/>
</dbReference>
<dbReference type="RefSeq" id="WP_083875475.1">
    <property type="nucleotide sequence ID" value="NZ_JACAQE010000010.1"/>
</dbReference>
<dbReference type="PROSITE" id="PS51402">
    <property type="entry name" value="CATALASE_3"/>
    <property type="match status" value="1"/>
</dbReference>
<dbReference type="Gene3D" id="1.20.1280.120">
    <property type="match status" value="1"/>
</dbReference>
<evidence type="ECO:0000256" key="2">
    <source>
        <dbReference type="ARBA" id="ARBA00022559"/>
    </source>
</evidence>
<accession>A0A7Y7Y477</accession>
<dbReference type="InterPro" id="IPR024168">
    <property type="entry name" value="Catalase_SrpA-type_pred"/>
</dbReference>
<evidence type="ECO:0000256" key="3">
    <source>
        <dbReference type="ARBA" id="ARBA00022617"/>
    </source>
</evidence>
<gene>
    <name evidence="11" type="ORF">HX845_28280</name>
</gene>
<evidence type="ECO:0000256" key="6">
    <source>
        <dbReference type="ARBA" id="ARBA00023004"/>
    </source>
</evidence>
<dbReference type="EC" id="1.11.1.-" evidence="7"/>
<dbReference type="InterPro" id="IPR018028">
    <property type="entry name" value="Catalase"/>
</dbReference>
<protein>
    <recommendedName>
        <fullName evidence="7">Catalase-related peroxidase</fullName>
        <ecNumber evidence="7">1.11.1.-</ecNumber>
    </recommendedName>
</protein>
<evidence type="ECO:0000256" key="5">
    <source>
        <dbReference type="ARBA" id="ARBA00023002"/>
    </source>
</evidence>
<dbReference type="GO" id="GO:0020037">
    <property type="term" value="F:heme binding"/>
    <property type="evidence" value="ECO:0007669"/>
    <property type="project" value="InterPro"/>
</dbReference>
<reference evidence="11 12" key="1">
    <citation type="submission" date="2020-04" db="EMBL/GenBank/DDBJ databases">
        <title>Molecular characterization of pseudomonads from Agaricus bisporus reveal novel blotch 2 pathogens in Western Europe.</title>
        <authorList>
            <person name="Taparia T."/>
            <person name="Krijger M."/>
            <person name="Haynes E."/>
            <person name="Elpinstone J.G."/>
            <person name="Noble R."/>
            <person name="Van Der Wolf J."/>
        </authorList>
    </citation>
    <scope>NUCLEOTIDE SEQUENCE [LARGE SCALE GENOMIC DNA]</scope>
    <source>
        <strain evidence="11 12">IPO3738</strain>
    </source>
</reference>
<evidence type="ECO:0000256" key="8">
    <source>
        <dbReference type="PIRSR" id="PIRSR000296-1"/>
    </source>
</evidence>
<dbReference type="GO" id="GO:0042744">
    <property type="term" value="P:hydrogen peroxide catabolic process"/>
    <property type="evidence" value="ECO:0007669"/>
    <property type="project" value="TreeGrafter"/>
</dbReference>
<dbReference type="GO" id="GO:0004096">
    <property type="term" value="F:catalase activity"/>
    <property type="evidence" value="ECO:0007669"/>
    <property type="project" value="InterPro"/>
</dbReference>
<dbReference type="GO" id="GO:0005737">
    <property type="term" value="C:cytoplasm"/>
    <property type="evidence" value="ECO:0007669"/>
    <property type="project" value="TreeGrafter"/>
</dbReference>
<dbReference type="CDD" id="cd08153">
    <property type="entry name" value="srpA_like"/>
    <property type="match status" value="1"/>
</dbReference>
<keyword evidence="5 7" id="KW-0560">Oxidoreductase</keyword>
<dbReference type="SMART" id="SM01060">
    <property type="entry name" value="Catalase"/>
    <property type="match status" value="1"/>
</dbReference>
<feature type="domain" description="Catalase core" evidence="10">
    <location>
        <begin position="21"/>
        <end position="370"/>
    </location>
</feature>
<dbReference type="GO" id="GO:0042542">
    <property type="term" value="P:response to hydrogen peroxide"/>
    <property type="evidence" value="ECO:0007669"/>
    <property type="project" value="TreeGrafter"/>
</dbReference>
<comment type="function">
    <text evidence="7">Has an organic peroxide-dependent peroxidase activity.</text>
</comment>
<dbReference type="Pfam" id="PF00199">
    <property type="entry name" value="Catalase"/>
    <property type="match status" value="1"/>
</dbReference>
<evidence type="ECO:0000259" key="10">
    <source>
        <dbReference type="SMART" id="SM01060"/>
    </source>
</evidence>
<feature type="binding site" description="axial binding residue" evidence="9">
    <location>
        <position position="333"/>
    </location>
    <ligand>
        <name>heme</name>
        <dbReference type="ChEBI" id="CHEBI:30413"/>
    </ligand>
    <ligandPart>
        <name>Fe</name>
        <dbReference type="ChEBI" id="CHEBI:18248"/>
    </ligandPart>
</feature>
<proteinExistence type="inferred from homology"/>
<name>A0A7Y7Y477_9PSED</name>
<dbReference type="PIRSF" id="PIRSF000296">
    <property type="entry name" value="SrpA"/>
    <property type="match status" value="1"/>
</dbReference>
<dbReference type="SUPFAM" id="SSF56634">
    <property type="entry name" value="Heme-dependent catalase-like"/>
    <property type="match status" value="1"/>
</dbReference>
<dbReference type="InterPro" id="IPR020835">
    <property type="entry name" value="Catalase_sf"/>
</dbReference>
<evidence type="ECO:0000313" key="11">
    <source>
        <dbReference type="EMBL" id="NWC17582.1"/>
    </source>
</evidence>
<keyword evidence="4 7" id="KW-0479">Metal-binding</keyword>
<dbReference type="Proteomes" id="UP000517547">
    <property type="component" value="Unassembled WGS sequence"/>
</dbReference>
<dbReference type="PANTHER" id="PTHR11465:SF9">
    <property type="entry name" value="CATALASE"/>
    <property type="match status" value="1"/>
</dbReference>
<evidence type="ECO:0000313" key="12">
    <source>
        <dbReference type="Proteomes" id="UP000517547"/>
    </source>
</evidence>
<evidence type="ECO:0000256" key="4">
    <source>
        <dbReference type="ARBA" id="ARBA00022723"/>
    </source>
</evidence>
<comment type="cofactor">
    <cofactor evidence="7">
        <name>heme</name>
        <dbReference type="ChEBI" id="CHEBI:30413"/>
    </cofactor>
</comment>
<dbReference type="EMBL" id="JACAQE010000010">
    <property type="protein sequence ID" value="NWC17582.1"/>
    <property type="molecule type" value="Genomic_DNA"/>
</dbReference>
<dbReference type="AlphaFoldDB" id="A0A7Y7Y477"/>
<comment type="similarity">
    <text evidence="1 7">Belongs to the catalase family.</text>
</comment>
<comment type="caution">
    <text evidence="11">The sequence shown here is derived from an EMBL/GenBank/DDBJ whole genome shotgun (WGS) entry which is preliminary data.</text>
</comment>
<evidence type="ECO:0000256" key="1">
    <source>
        <dbReference type="ARBA" id="ARBA00005329"/>
    </source>
</evidence>